<dbReference type="SUPFAM" id="SSF50715">
    <property type="entry name" value="Ribosomal protein L25-like"/>
    <property type="match status" value="1"/>
</dbReference>
<evidence type="ECO:0000256" key="4">
    <source>
        <dbReference type="ARBA" id="ARBA00022741"/>
    </source>
</evidence>
<reference evidence="11 12" key="1">
    <citation type="journal article" name="Sci. Rep.">
        <title>Genome-scale phylogenetic analyses confirm Olpidium as the closest living zoosporic fungus to the non-flagellated, terrestrial fungi.</title>
        <authorList>
            <person name="Chang Y."/>
            <person name="Rochon D."/>
            <person name="Sekimoto S."/>
            <person name="Wang Y."/>
            <person name="Chovatia M."/>
            <person name="Sandor L."/>
            <person name="Salamov A."/>
            <person name="Grigoriev I.V."/>
            <person name="Stajich J.E."/>
            <person name="Spatafora J.W."/>
        </authorList>
    </citation>
    <scope>NUCLEOTIDE SEQUENCE [LARGE SCALE GENOMIC DNA]</scope>
    <source>
        <strain evidence="11">S191</strain>
    </source>
</reference>
<evidence type="ECO:0000256" key="8">
    <source>
        <dbReference type="ARBA" id="ARBA00048270"/>
    </source>
</evidence>
<dbReference type="GO" id="GO:0004819">
    <property type="term" value="F:glutamine-tRNA ligase activity"/>
    <property type="evidence" value="ECO:0007669"/>
    <property type="project" value="UniProtKB-EC"/>
</dbReference>
<gene>
    <name evidence="11" type="ORF">BJ554DRAFT_1654</name>
</gene>
<evidence type="ECO:0000313" key="12">
    <source>
        <dbReference type="Proteomes" id="UP000673691"/>
    </source>
</evidence>
<comment type="catalytic activity">
    <reaction evidence="8">
        <text>tRNA(Gln) + L-glutamine + ATP = L-glutaminyl-tRNA(Gln) + AMP + diphosphate</text>
        <dbReference type="Rhea" id="RHEA:20121"/>
        <dbReference type="Rhea" id="RHEA-COMP:9662"/>
        <dbReference type="Rhea" id="RHEA-COMP:9681"/>
        <dbReference type="ChEBI" id="CHEBI:30616"/>
        <dbReference type="ChEBI" id="CHEBI:33019"/>
        <dbReference type="ChEBI" id="CHEBI:58359"/>
        <dbReference type="ChEBI" id="CHEBI:78442"/>
        <dbReference type="ChEBI" id="CHEBI:78521"/>
        <dbReference type="ChEBI" id="CHEBI:456215"/>
        <dbReference type="EC" id="6.1.1.18"/>
    </reaction>
</comment>
<dbReference type="AlphaFoldDB" id="A0A8H7ZRQ3"/>
<dbReference type="GO" id="GO:0005829">
    <property type="term" value="C:cytosol"/>
    <property type="evidence" value="ECO:0007669"/>
    <property type="project" value="TreeGrafter"/>
</dbReference>
<dbReference type="Gene3D" id="1.10.1160.10">
    <property type="entry name" value="Glutamyl-trna Synthetase, Domain 2"/>
    <property type="match status" value="1"/>
</dbReference>
<dbReference type="Proteomes" id="UP000673691">
    <property type="component" value="Unassembled WGS sequence"/>
</dbReference>
<dbReference type="PANTHER" id="PTHR43097:SF4">
    <property type="entry name" value="GLUTAMINE--TRNA LIGASE"/>
    <property type="match status" value="1"/>
</dbReference>
<evidence type="ECO:0000256" key="3">
    <source>
        <dbReference type="ARBA" id="ARBA00022598"/>
    </source>
</evidence>
<dbReference type="InterPro" id="IPR020059">
    <property type="entry name" value="Glu/Gln-tRNA-synth_Ib_codon-bd"/>
</dbReference>
<dbReference type="Pfam" id="PF03950">
    <property type="entry name" value="tRNA-synt_1c_C"/>
    <property type="match status" value="1"/>
</dbReference>
<evidence type="ECO:0000256" key="7">
    <source>
        <dbReference type="ARBA" id="ARBA00023146"/>
    </source>
</evidence>
<name>A0A8H7ZRQ3_9FUNG</name>
<keyword evidence="3 11" id="KW-0436">Ligase</keyword>
<accession>A0A8H7ZRQ3</accession>
<feature type="domain" description="Glutamyl/glutaminyl-tRNA synthetase class Ib anti-codon binding" evidence="9">
    <location>
        <begin position="36"/>
        <end position="138"/>
    </location>
</feature>
<dbReference type="OrthoDB" id="10250478at2759"/>
<protein>
    <recommendedName>
        <fullName evidence="2">glutamine--tRNA ligase</fullName>
        <ecNumber evidence="2">6.1.1.18</ecNumber>
    </recommendedName>
</protein>
<evidence type="ECO:0000313" key="11">
    <source>
        <dbReference type="EMBL" id="KAG5458174.1"/>
    </source>
</evidence>
<keyword evidence="7" id="KW-0030">Aminoacyl-tRNA synthetase</keyword>
<dbReference type="EMBL" id="JAEFCI010008877">
    <property type="protein sequence ID" value="KAG5458174.1"/>
    <property type="molecule type" value="Genomic_DNA"/>
</dbReference>
<evidence type="ECO:0000259" key="9">
    <source>
        <dbReference type="Pfam" id="PF03950"/>
    </source>
</evidence>
<organism evidence="11 12">
    <name type="scientific">Olpidium bornovanus</name>
    <dbReference type="NCBI Taxonomy" id="278681"/>
    <lineage>
        <taxon>Eukaryota</taxon>
        <taxon>Fungi</taxon>
        <taxon>Fungi incertae sedis</taxon>
        <taxon>Olpidiomycota</taxon>
        <taxon>Olpidiomycotina</taxon>
        <taxon>Olpidiomycetes</taxon>
        <taxon>Olpidiales</taxon>
        <taxon>Olpidiaceae</taxon>
        <taxon>Olpidium</taxon>
    </lineage>
</organism>
<dbReference type="InterPro" id="IPR049437">
    <property type="entry name" value="tRNA-synt_1c_C2"/>
</dbReference>
<keyword evidence="12" id="KW-1185">Reference proteome</keyword>
<evidence type="ECO:0000256" key="6">
    <source>
        <dbReference type="ARBA" id="ARBA00022917"/>
    </source>
</evidence>
<keyword evidence="4" id="KW-0547">Nucleotide-binding</keyword>
<evidence type="ECO:0000259" key="10">
    <source>
        <dbReference type="Pfam" id="PF20974"/>
    </source>
</evidence>
<dbReference type="InterPro" id="IPR020056">
    <property type="entry name" value="Rbsml_bL25/Gln-tRNA_synth_N"/>
</dbReference>
<dbReference type="GO" id="GO:0005524">
    <property type="term" value="F:ATP binding"/>
    <property type="evidence" value="ECO:0007669"/>
    <property type="project" value="UniProtKB-KW"/>
</dbReference>
<evidence type="ECO:0000256" key="2">
    <source>
        <dbReference type="ARBA" id="ARBA00012836"/>
    </source>
</evidence>
<dbReference type="InterPro" id="IPR050132">
    <property type="entry name" value="Gln/Glu-tRNA_Ligase"/>
</dbReference>
<proteinExistence type="inferred from homology"/>
<dbReference type="FunFam" id="2.40.240.10:FF:000007">
    <property type="entry name" value="Glutamine--tRNA ligase"/>
    <property type="match status" value="1"/>
</dbReference>
<dbReference type="PANTHER" id="PTHR43097">
    <property type="entry name" value="GLUTAMINE-TRNA LIGASE"/>
    <property type="match status" value="1"/>
</dbReference>
<sequence>EAINNFVREVGVTTATTITDVARLDNHVRDVLNERAPRIMAVMDPVLVVLENLPADHLETVELPNKPRDPAAGSHRVPFTSRLYIDASDFRETSDDQNYFRLAPGKSVGLLSVPHPITLLRIEKDSSGKVARLVCRYENSGDHQKPKTYIQWVADAPSLGSPVRIDEVRLYNPLFMHANPQDKTAVPGGFLSDVNPHSLVIIQTAIAEVGLATWIRDHQEHRADPEAYHFQFVRVGYFCVDKDTVWAETGEGKANRVATTFVVNQTIDLKEDPGKKAI</sequence>
<dbReference type="Gene3D" id="2.40.240.10">
    <property type="entry name" value="Ribosomal Protein L25, Chain P"/>
    <property type="match status" value="2"/>
</dbReference>
<dbReference type="EC" id="6.1.1.18" evidence="2"/>
<keyword evidence="6" id="KW-0648">Protein biosynthesis</keyword>
<feature type="non-terminal residue" evidence="11">
    <location>
        <position position="1"/>
    </location>
</feature>
<feature type="domain" description="tRNA synthetases class I (E and Q) anti-codon binding" evidence="10">
    <location>
        <begin position="150"/>
        <end position="241"/>
    </location>
</feature>
<comment type="similarity">
    <text evidence="1">Belongs to the class-I aminoacyl-tRNA synthetase family.</text>
</comment>
<dbReference type="InterPro" id="IPR020061">
    <property type="entry name" value="Glu_tRNA_lig_a-bdl"/>
</dbReference>
<evidence type="ECO:0000256" key="1">
    <source>
        <dbReference type="ARBA" id="ARBA00005594"/>
    </source>
</evidence>
<dbReference type="Pfam" id="PF20974">
    <property type="entry name" value="tRNA-synt_1c_C2"/>
    <property type="match status" value="1"/>
</dbReference>
<dbReference type="GO" id="GO:0006425">
    <property type="term" value="P:glutaminyl-tRNA aminoacylation"/>
    <property type="evidence" value="ECO:0007669"/>
    <property type="project" value="TreeGrafter"/>
</dbReference>
<evidence type="ECO:0000256" key="5">
    <source>
        <dbReference type="ARBA" id="ARBA00022840"/>
    </source>
</evidence>
<keyword evidence="5" id="KW-0067">ATP-binding</keyword>
<comment type="caution">
    <text evidence="11">The sequence shown here is derived from an EMBL/GenBank/DDBJ whole genome shotgun (WGS) entry which is preliminary data.</text>
</comment>
<dbReference type="InterPro" id="IPR011035">
    <property type="entry name" value="Ribosomal_bL25/Gln-tRNA_synth"/>
</dbReference>